<reference evidence="3" key="1">
    <citation type="submission" date="2023-01" db="EMBL/GenBank/DDBJ databases">
        <authorList>
            <person name="Piombo E."/>
        </authorList>
    </citation>
    <scope>NUCLEOTIDE SEQUENCE</scope>
</reference>
<dbReference type="InterPro" id="IPR021100">
    <property type="entry name" value="N-glycosylation_EOS1"/>
</dbReference>
<evidence type="ECO:0000313" key="3">
    <source>
        <dbReference type="EMBL" id="CAI6014577.1"/>
    </source>
</evidence>
<dbReference type="Pfam" id="PF12326">
    <property type="entry name" value="EOS1"/>
    <property type="match status" value="1"/>
</dbReference>
<sequence>MSLRGHNRSNTSNPPHAHQRASSVPSSRSPCPSPPVASFTTAAAVAVEPKIPSPDDYDPDDHDEKSRSATANSASLLQPRVAVALNVPQPWHPWLFTLRLASILPAVFWGTPVALRLLLLALELVLGPPNIKAGEGGGVAHHLASYGGGGDEGGEVLLVPVTEMALASIWCFACGYLSFFFTDCLMSRWYVFCPYVPAFPTLLRLLFCFVSYVFGSWRGGATEDLQAADVMQRFCSLELTLVFYRRLINYTPQATMVRLLTIAAVNAYVTMTVLSLAGGFQDLRLLLPGWIGIATTLTVCYHITHQKINIRKETSTSINVFSIASYITMVTLLLHMHLYKPDYPPMPIVTWGQTTWQRVQDSGLLSNLAGSGASSSSSSEL</sequence>
<dbReference type="Proteomes" id="UP001160390">
    <property type="component" value="Unassembled WGS sequence"/>
</dbReference>
<gene>
    <name evidence="3" type="ORF">CCHLO57077_00011422</name>
</gene>
<keyword evidence="2" id="KW-1133">Transmembrane helix</keyword>
<feature type="transmembrane region" description="Helical" evidence="2">
    <location>
        <begin position="285"/>
        <end position="304"/>
    </location>
</feature>
<dbReference type="PANTHER" id="PTHR28147:SF1">
    <property type="entry name" value="N-GLYCOSYLATION PROTEIN EOS1"/>
    <property type="match status" value="1"/>
</dbReference>
<dbReference type="GO" id="GO:0034599">
    <property type="term" value="P:cellular response to oxidative stress"/>
    <property type="evidence" value="ECO:0007669"/>
    <property type="project" value="InterPro"/>
</dbReference>
<dbReference type="GO" id="GO:0005789">
    <property type="term" value="C:endoplasmic reticulum membrane"/>
    <property type="evidence" value="ECO:0007669"/>
    <property type="project" value="InterPro"/>
</dbReference>
<keyword evidence="4" id="KW-1185">Reference proteome</keyword>
<feature type="transmembrane region" description="Helical" evidence="2">
    <location>
        <begin position="316"/>
        <end position="338"/>
    </location>
</feature>
<proteinExistence type="predicted"/>
<keyword evidence="2" id="KW-0812">Transmembrane</keyword>
<feature type="transmembrane region" description="Helical" evidence="2">
    <location>
        <begin position="164"/>
        <end position="182"/>
    </location>
</feature>
<dbReference type="AlphaFoldDB" id="A0AA35PWZ4"/>
<name>A0AA35PWZ4_9HYPO</name>
<feature type="transmembrane region" description="Helical" evidence="2">
    <location>
        <begin position="259"/>
        <end position="279"/>
    </location>
</feature>
<feature type="transmembrane region" description="Helical" evidence="2">
    <location>
        <begin position="100"/>
        <end position="122"/>
    </location>
</feature>
<evidence type="ECO:0000256" key="2">
    <source>
        <dbReference type="SAM" id="Phobius"/>
    </source>
</evidence>
<keyword evidence="2" id="KW-0472">Membrane</keyword>
<protein>
    <submittedName>
        <fullName evidence="3">Uncharacterized protein</fullName>
    </submittedName>
</protein>
<feature type="region of interest" description="Disordered" evidence="1">
    <location>
        <begin position="1"/>
        <end position="72"/>
    </location>
</feature>
<organism evidence="3 4">
    <name type="scientific">Clonostachys chloroleuca</name>
    <dbReference type="NCBI Taxonomy" id="1926264"/>
    <lineage>
        <taxon>Eukaryota</taxon>
        <taxon>Fungi</taxon>
        <taxon>Dikarya</taxon>
        <taxon>Ascomycota</taxon>
        <taxon>Pezizomycotina</taxon>
        <taxon>Sordariomycetes</taxon>
        <taxon>Hypocreomycetidae</taxon>
        <taxon>Hypocreales</taxon>
        <taxon>Bionectriaceae</taxon>
        <taxon>Clonostachys</taxon>
    </lineage>
</organism>
<accession>A0AA35PWZ4</accession>
<dbReference type="GO" id="GO:0006487">
    <property type="term" value="P:protein N-linked glycosylation"/>
    <property type="evidence" value="ECO:0007669"/>
    <property type="project" value="TreeGrafter"/>
</dbReference>
<evidence type="ECO:0000313" key="4">
    <source>
        <dbReference type="Proteomes" id="UP001160390"/>
    </source>
</evidence>
<dbReference type="EMBL" id="CABFNP030000426">
    <property type="protein sequence ID" value="CAI6014577.1"/>
    <property type="molecule type" value="Genomic_DNA"/>
</dbReference>
<feature type="compositionally biased region" description="Low complexity" evidence="1">
    <location>
        <begin position="20"/>
        <end position="50"/>
    </location>
</feature>
<evidence type="ECO:0000256" key="1">
    <source>
        <dbReference type="SAM" id="MobiDB-lite"/>
    </source>
</evidence>
<comment type="caution">
    <text evidence="3">The sequence shown here is derived from an EMBL/GenBank/DDBJ whole genome shotgun (WGS) entry which is preliminary data.</text>
</comment>
<dbReference type="PANTHER" id="PTHR28147">
    <property type="entry name" value="N-GLYCOSYLATION PROTEIN EOS1"/>
    <property type="match status" value="1"/>
</dbReference>